<dbReference type="InterPro" id="IPR035615">
    <property type="entry name" value="FiwA/Osa"/>
</dbReference>
<name>A0A7T4N9T0_9BURK</name>
<sequence>MTNMQTFHKLAMVFSTPSAIFRIPTRDRGDVFMRIGRTGYENDRRAVVEVDADRFLDLWRRDPYEAHADVSRGNPTTWVRDRKFSYAEEGFAGGESNPVPLADVDCTTHIKQRPLYRSRLLVLRKLVGYEREDIPHVSFSDGITRTIWLLTHGARVFPVMCSVSEAPLLKQLAGLPGGSFCTVDQLVPAAAVPLRSCAAAVFEYANREYFTRLLDTFEAAADEQGYRFVTGSEPAPFPDYVREALGDAVVATRLRLVSPLLSELNMVRARQHAREDGTGDAWVTLFVKALAAQGIVAELRQDHLPPPLQDNVTGQGAADA</sequence>
<gene>
    <name evidence="1" type="ORF">I6I06_28930</name>
</gene>
<reference evidence="1 2" key="1">
    <citation type="submission" date="2020-12" db="EMBL/GenBank/DDBJ databases">
        <title>FDA dAtabase for Regulatory Grade micrObial Sequences (FDA-ARGOS): Supporting development and validation of Infectious Disease Dx tests.</title>
        <authorList>
            <person name="Nelson B."/>
            <person name="Plummer A."/>
            <person name="Tallon L."/>
            <person name="Sadzewicz L."/>
            <person name="Zhao X."/>
            <person name="Boylan J."/>
            <person name="Ott S."/>
            <person name="Bowen H."/>
            <person name="Vavikolanu K."/>
            <person name="Mehta A."/>
            <person name="Aluvathingal J."/>
            <person name="Nadendla S."/>
            <person name="Myers T."/>
            <person name="Yan Y."/>
            <person name="Sichtig H."/>
        </authorList>
    </citation>
    <scope>NUCLEOTIDE SEQUENCE [LARGE SCALE GENOMIC DNA]</scope>
    <source>
        <strain evidence="1 2">FDAARGOS_1049</strain>
        <plasmid evidence="1 2">unnamed</plasmid>
    </source>
</reference>
<evidence type="ECO:0000313" key="2">
    <source>
        <dbReference type="Proteomes" id="UP000595610"/>
    </source>
</evidence>
<dbReference type="InterPro" id="IPR054044">
    <property type="entry name" value="PFIN"/>
</dbReference>
<proteinExistence type="predicted"/>
<keyword evidence="1" id="KW-0614">Plasmid</keyword>
<dbReference type="Proteomes" id="UP000595610">
    <property type="component" value="Plasmid unnamed"/>
</dbReference>
<dbReference type="EMBL" id="CP066077">
    <property type="protein sequence ID" value="QQC67846.1"/>
    <property type="molecule type" value="Genomic_DNA"/>
</dbReference>
<dbReference type="RefSeq" id="WP_042329696.1">
    <property type="nucleotide sequence ID" value="NZ_CP066077.1"/>
</dbReference>
<keyword evidence="2" id="KW-1185">Reference proteome</keyword>
<dbReference type="CDD" id="cd16389">
    <property type="entry name" value="FIN"/>
    <property type="match status" value="1"/>
</dbReference>
<organism evidence="1 2">
    <name type="scientific">Paraburkholderia ginsengisoli</name>
    <dbReference type="NCBI Taxonomy" id="311231"/>
    <lineage>
        <taxon>Bacteria</taxon>
        <taxon>Pseudomonadati</taxon>
        <taxon>Pseudomonadota</taxon>
        <taxon>Betaproteobacteria</taxon>
        <taxon>Burkholderiales</taxon>
        <taxon>Burkholderiaceae</taxon>
        <taxon>Paraburkholderia</taxon>
    </lineage>
</organism>
<accession>A0A7T4N9T0</accession>
<dbReference type="Pfam" id="PF22162">
    <property type="entry name" value="PFIN"/>
    <property type="match status" value="1"/>
</dbReference>
<geneLocation type="plasmid" evidence="1 2">
    <name>unnamed</name>
</geneLocation>
<dbReference type="AlphaFoldDB" id="A0A7T4N9T0"/>
<protein>
    <submittedName>
        <fullName evidence="1">Uncharacterized protein</fullName>
    </submittedName>
</protein>
<evidence type="ECO:0000313" key="1">
    <source>
        <dbReference type="EMBL" id="QQC67846.1"/>
    </source>
</evidence>
<dbReference type="KEGG" id="pgis:I6I06_28930"/>